<sequence>MLVQTTLMQLNLQKPLNFKKCQLLTLQEEEKQL</sequence>
<dbReference type="EMBL" id="JACIEF010000004">
    <property type="protein sequence ID" value="MBB4109909.1"/>
    <property type="molecule type" value="Genomic_DNA"/>
</dbReference>
<accession>A0A7W6P6Q2</accession>
<name>A0A7W6P6Q2_9SPHI</name>
<protein>
    <submittedName>
        <fullName evidence="1">Uncharacterized protein</fullName>
    </submittedName>
</protein>
<proteinExistence type="predicted"/>
<evidence type="ECO:0000313" key="2">
    <source>
        <dbReference type="Proteomes" id="UP000532273"/>
    </source>
</evidence>
<evidence type="ECO:0000313" key="1">
    <source>
        <dbReference type="EMBL" id="MBB4109909.1"/>
    </source>
</evidence>
<comment type="caution">
    <text evidence="1">The sequence shown here is derived from an EMBL/GenBank/DDBJ whole genome shotgun (WGS) entry which is preliminary data.</text>
</comment>
<reference evidence="1 2" key="1">
    <citation type="submission" date="2020-08" db="EMBL/GenBank/DDBJ databases">
        <title>Genomic Encyclopedia of Type Strains, Phase IV (KMG-IV): sequencing the most valuable type-strain genomes for metagenomic binning, comparative biology and taxonomic classification.</title>
        <authorList>
            <person name="Goeker M."/>
        </authorList>
    </citation>
    <scope>NUCLEOTIDE SEQUENCE [LARGE SCALE GENOMIC DNA]</scope>
    <source>
        <strain evidence="1 2">DSM 100774</strain>
    </source>
</reference>
<organism evidence="1 2">
    <name type="scientific">Pedobacter zeae</name>
    <dbReference type="NCBI Taxonomy" id="1737356"/>
    <lineage>
        <taxon>Bacteria</taxon>
        <taxon>Pseudomonadati</taxon>
        <taxon>Bacteroidota</taxon>
        <taxon>Sphingobacteriia</taxon>
        <taxon>Sphingobacteriales</taxon>
        <taxon>Sphingobacteriaceae</taxon>
        <taxon>Pedobacter</taxon>
    </lineage>
</organism>
<dbReference type="Proteomes" id="UP000532273">
    <property type="component" value="Unassembled WGS sequence"/>
</dbReference>
<gene>
    <name evidence="1" type="ORF">GGQ60_003937</name>
</gene>
<dbReference type="AlphaFoldDB" id="A0A7W6P6Q2"/>